<feature type="transmembrane region" description="Helical" evidence="8">
    <location>
        <begin position="341"/>
        <end position="367"/>
    </location>
</feature>
<keyword evidence="4 8" id="KW-0812">Transmembrane</keyword>
<feature type="transmembrane region" description="Helical" evidence="8">
    <location>
        <begin position="166"/>
        <end position="191"/>
    </location>
</feature>
<feature type="transmembrane region" description="Helical" evidence="8">
    <location>
        <begin position="97"/>
        <end position="115"/>
    </location>
</feature>
<dbReference type="PANTHER" id="PTHR43045:SF1">
    <property type="entry name" value="SHIKIMATE TRANSPORTER"/>
    <property type="match status" value="1"/>
</dbReference>
<dbReference type="Proteomes" id="UP001347146">
    <property type="component" value="Unassembled WGS sequence"/>
</dbReference>
<evidence type="ECO:0000256" key="4">
    <source>
        <dbReference type="ARBA" id="ARBA00022692"/>
    </source>
</evidence>
<keyword evidence="5 8" id="KW-1133">Transmembrane helix</keyword>
<evidence type="ECO:0000256" key="7">
    <source>
        <dbReference type="SAM" id="MobiDB-lite"/>
    </source>
</evidence>
<feature type="transmembrane region" description="Helical" evidence="8">
    <location>
        <begin position="388"/>
        <end position="406"/>
    </location>
</feature>
<sequence length="463" mass="48462">MDRSASTPVDGTPVPGGIPPSAKRAAVAGFAGTFVEYYDFALYGVLTVYFAPLFFPADNDAVSLLVGLAVFGAGFVARPLGGILFGRIGDRRGRRTALMATVILMGACSACIGLLPTYETLGIVAPLMLALLRVGQGLSAGAEMLGSVTFAIESSPPERRGLLSSLTPWGAGLGGSSGAVLAAMLTVLVSSDVMTEYGWRIPFLIAAPLTLVALFIRRRVEDSPEFLAMVENREIVASPLRETLTRHWRPMLIAGGVAIGVNGAAGVAQWFAVYLAGNRDLAVGMVMITYATSMVIGALWHPLSGWISDRYGQLRWLAVLLVSFLVASGPIFWLLSSTDNALLLLAGMTCYLTLTNLVMAPGFSYIATLFPAPVRYTGSTFGQNIGTVLGGGLAPLVCGSLLMATGSVVGPVIWIVGVSIVGLIAIVVARVFPRFVGGEPTPGDTAEAREALPRGPQPVSDRP</sequence>
<dbReference type="PANTHER" id="PTHR43045">
    <property type="entry name" value="SHIKIMATE TRANSPORTER"/>
    <property type="match status" value="1"/>
</dbReference>
<proteinExistence type="predicted"/>
<evidence type="ECO:0000256" key="6">
    <source>
        <dbReference type="ARBA" id="ARBA00023136"/>
    </source>
</evidence>
<comment type="subcellular location">
    <subcellularLocation>
        <location evidence="1">Cell membrane</location>
        <topology evidence="1">Multi-pass membrane protein</topology>
    </subcellularLocation>
</comment>
<gene>
    <name evidence="10" type="ORF">VZC37_04780</name>
</gene>
<keyword evidence="11" id="KW-1185">Reference proteome</keyword>
<evidence type="ECO:0000256" key="1">
    <source>
        <dbReference type="ARBA" id="ARBA00004651"/>
    </source>
</evidence>
<dbReference type="InterPro" id="IPR020846">
    <property type="entry name" value="MFS_dom"/>
</dbReference>
<feature type="transmembrane region" description="Helical" evidence="8">
    <location>
        <begin position="197"/>
        <end position="216"/>
    </location>
</feature>
<comment type="caution">
    <text evidence="10">The sequence shown here is derived from an EMBL/GenBank/DDBJ whole genome shotgun (WGS) entry which is preliminary data.</text>
</comment>
<feature type="transmembrane region" description="Helical" evidence="8">
    <location>
        <begin position="251"/>
        <end position="275"/>
    </location>
</feature>
<dbReference type="EMBL" id="JAZDUF010000001">
    <property type="protein sequence ID" value="MEE3849633.1"/>
    <property type="molecule type" value="Genomic_DNA"/>
</dbReference>
<keyword evidence="6 8" id="KW-0472">Membrane</keyword>
<dbReference type="SUPFAM" id="SSF103473">
    <property type="entry name" value="MFS general substrate transporter"/>
    <property type="match status" value="1"/>
</dbReference>
<evidence type="ECO:0000256" key="8">
    <source>
        <dbReference type="SAM" id="Phobius"/>
    </source>
</evidence>
<dbReference type="InterPro" id="IPR011701">
    <property type="entry name" value="MFS"/>
</dbReference>
<evidence type="ECO:0000256" key="5">
    <source>
        <dbReference type="ARBA" id="ARBA00022989"/>
    </source>
</evidence>
<dbReference type="Gene3D" id="1.20.1250.20">
    <property type="entry name" value="MFS general substrate transporter like domains"/>
    <property type="match status" value="2"/>
</dbReference>
<evidence type="ECO:0000256" key="3">
    <source>
        <dbReference type="ARBA" id="ARBA00022475"/>
    </source>
</evidence>
<feature type="transmembrane region" description="Helical" evidence="8">
    <location>
        <begin position="412"/>
        <end position="432"/>
    </location>
</feature>
<feature type="region of interest" description="Disordered" evidence="7">
    <location>
        <begin position="442"/>
        <end position="463"/>
    </location>
</feature>
<feature type="transmembrane region" description="Helical" evidence="8">
    <location>
        <begin position="281"/>
        <end position="302"/>
    </location>
</feature>
<organism evidence="10 11">
    <name type="scientific">Gordonia sesuvii</name>
    <dbReference type="NCBI Taxonomy" id="3116777"/>
    <lineage>
        <taxon>Bacteria</taxon>
        <taxon>Bacillati</taxon>
        <taxon>Actinomycetota</taxon>
        <taxon>Actinomycetes</taxon>
        <taxon>Mycobacteriales</taxon>
        <taxon>Gordoniaceae</taxon>
        <taxon>Gordonia</taxon>
    </lineage>
</organism>
<feature type="transmembrane region" description="Helical" evidence="8">
    <location>
        <begin position="314"/>
        <end position="335"/>
    </location>
</feature>
<dbReference type="RefSeq" id="WP_330431259.1">
    <property type="nucleotide sequence ID" value="NZ_JAZDUF010000001.1"/>
</dbReference>
<evidence type="ECO:0000259" key="9">
    <source>
        <dbReference type="PROSITE" id="PS50850"/>
    </source>
</evidence>
<feature type="transmembrane region" description="Helical" evidence="8">
    <location>
        <begin position="61"/>
        <end position="85"/>
    </location>
</feature>
<name>A0ABU7M940_9ACTN</name>
<dbReference type="PROSITE" id="PS50850">
    <property type="entry name" value="MFS"/>
    <property type="match status" value="1"/>
</dbReference>
<protein>
    <submittedName>
        <fullName evidence="10">MFS transporter</fullName>
    </submittedName>
</protein>
<dbReference type="InterPro" id="IPR036259">
    <property type="entry name" value="MFS_trans_sf"/>
</dbReference>
<feature type="domain" description="Major facilitator superfamily (MFS) profile" evidence="9">
    <location>
        <begin position="25"/>
        <end position="436"/>
    </location>
</feature>
<keyword evidence="2" id="KW-0813">Transport</keyword>
<accession>A0ABU7M940</accession>
<keyword evidence="3" id="KW-1003">Cell membrane</keyword>
<dbReference type="Pfam" id="PF07690">
    <property type="entry name" value="MFS_1"/>
    <property type="match status" value="1"/>
</dbReference>
<evidence type="ECO:0000313" key="10">
    <source>
        <dbReference type="EMBL" id="MEE3849633.1"/>
    </source>
</evidence>
<evidence type="ECO:0000256" key="2">
    <source>
        <dbReference type="ARBA" id="ARBA00022448"/>
    </source>
</evidence>
<reference evidence="10 11" key="1">
    <citation type="submission" date="2024-01" db="EMBL/GenBank/DDBJ databases">
        <title>Draft genome sequence of Gordonia sp. LSe1-13.</title>
        <authorList>
            <person name="Suphannarot A."/>
            <person name="Mingma R."/>
        </authorList>
    </citation>
    <scope>NUCLEOTIDE SEQUENCE [LARGE SCALE GENOMIC DNA]</scope>
    <source>
        <strain evidence="10 11">LSe1-13</strain>
    </source>
</reference>
<evidence type="ECO:0000313" key="11">
    <source>
        <dbReference type="Proteomes" id="UP001347146"/>
    </source>
</evidence>
<feature type="transmembrane region" description="Helical" evidence="8">
    <location>
        <begin position="37"/>
        <end position="55"/>
    </location>
</feature>